<gene>
    <name evidence="1" type="ORF">OW717_06505</name>
</gene>
<evidence type="ECO:0000313" key="1">
    <source>
        <dbReference type="EMBL" id="MEB8513693.1"/>
    </source>
</evidence>
<proteinExistence type="predicted"/>
<comment type="caution">
    <text evidence="1">The sequence shown here is derived from an EMBL/GenBank/DDBJ whole genome shotgun (WGS) entry which is preliminary data.</text>
</comment>
<dbReference type="RefSeq" id="WP_155735331.1">
    <property type="nucleotide sequence ID" value="NZ_JAQGFK010000199.1"/>
</dbReference>
<dbReference type="Proteomes" id="UP001308776">
    <property type="component" value="Unassembled WGS sequence"/>
</dbReference>
<sequence length="57" mass="6350">MSYENDLLIEADLYSRDSEYRRVIDLDAAFGDEYAQSIVTVACGLTEDAGQAQRTLS</sequence>
<organism evidence="1 2">
    <name type="scientific">Acidithiobacillus ferriphilus</name>
    <dbReference type="NCBI Taxonomy" id="1689834"/>
    <lineage>
        <taxon>Bacteria</taxon>
        <taxon>Pseudomonadati</taxon>
        <taxon>Pseudomonadota</taxon>
        <taxon>Acidithiobacillia</taxon>
        <taxon>Acidithiobacillales</taxon>
        <taxon>Acidithiobacillaceae</taxon>
        <taxon>Acidithiobacillus</taxon>
    </lineage>
</organism>
<evidence type="ECO:0000313" key="2">
    <source>
        <dbReference type="Proteomes" id="UP001308776"/>
    </source>
</evidence>
<dbReference type="EMBL" id="JAQGFR010000131">
    <property type="protein sequence ID" value="MEB8513693.1"/>
    <property type="molecule type" value="Genomic_DNA"/>
</dbReference>
<accession>A0ABU6FNQ7</accession>
<protein>
    <submittedName>
        <fullName evidence="1">Uncharacterized protein</fullName>
    </submittedName>
</protein>
<name>A0ABU6FNQ7_9PROT</name>
<reference evidence="1 2" key="1">
    <citation type="submission" date="2022-11" db="EMBL/GenBank/DDBJ databases">
        <title>Comparative genomics analysis of Acidithiobacillus ferriphilus.</title>
        <authorList>
            <person name="Ma L."/>
        </authorList>
    </citation>
    <scope>NUCLEOTIDE SEQUENCE [LARGE SCALE GENOMIC DNA]</scope>
    <source>
        <strain evidence="1 2">DY15</strain>
    </source>
</reference>
<keyword evidence="2" id="KW-1185">Reference proteome</keyword>